<feature type="coiled-coil region" evidence="7">
    <location>
        <begin position="686"/>
        <end position="713"/>
    </location>
</feature>
<organism evidence="10 11">
    <name type="scientific">Myotis lucifugus</name>
    <name type="common">Little brown bat</name>
    <dbReference type="NCBI Taxonomy" id="59463"/>
    <lineage>
        <taxon>Eukaryota</taxon>
        <taxon>Metazoa</taxon>
        <taxon>Chordata</taxon>
        <taxon>Craniata</taxon>
        <taxon>Vertebrata</taxon>
        <taxon>Euteleostomi</taxon>
        <taxon>Mammalia</taxon>
        <taxon>Eutheria</taxon>
        <taxon>Laurasiatheria</taxon>
        <taxon>Chiroptera</taxon>
        <taxon>Yangochiroptera</taxon>
        <taxon>Vespertilionidae</taxon>
        <taxon>Myotis</taxon>
    </lineage>
</organism>
<evidence type="ECO:0000256" key="9">
    <source>
        <dbReference type="SAM" id="SignalP"/>
    </source>
</evidence>
<evidence type="ECO:0000256" key="8">
    <source>
        <dbReference type="SAM" id="Phobius"/>
    </source>
</evidence>
<dbReference type="Proteomes" id="UP000001074">
    <property type="component" value="Unassembled WGS sequence"/>
</dbReference>
<dbReference type="STRING" id="59463.ENSMLUP00000008544"/>
<accession>G1PDJ3</accession>
<feature type="chain" id="PRO_5003416881" evidence="9">
    <location>
        <begin position="20"/>
        <end position="842"/>
    </location>
</feature>
<reference evidence="10" key="2">
    <citation type="submission" date="2025-08" db="UniProtKB">
        <authorList>
            <consortium name="Ensembl"/>
        </authorList>
    </citation>
    <scope>IDENTIFICATION</scope>
</reference>
<dbReference type="Pfam" id="PF05478">
    <property type="entry name" value="Prominin"/>
    <property type="match status" value="1"/>
</dbReference>
<evidence type="ECO:0000256" key="4">
    <source>
        <dbReference type="ARBA" id="ARBA00022989"/>
    </source>
</evidence>
<dbReference type="OMA" id="FEQYSVW"/>
<dbReference type="eggNOG" id="KOG4331">
    <property type="taxonomic scope" value="Eukaryota"/>
</dbReference>
<dbReference type="GO" id="GO:0071914">
    <property type="term" value="C:prominosome"/>
    <property type="evidence" value="ECO:0007669"/>
    <property type="project" value="TreeGrafter"/>
</dbReference>
<dbReference type="PANTHER" id="PTHR22730">
    <property type="entry name" value="PROMININ PROM PROTEIN"/>
    <property type="match status" value="1"/>
</dbReference>
<reference evidence="10 11" key="1">
    <citation type="journal article" date="2011" name="Nature">
        <title>A high-resolution map of human evolutionary constraint using 29 mammals.</title>
        <authorList>
            <person name="Lindblad-Toh K."/>
            <person name="Garber M."/>
            <person name="Zuk O."/>
            <person name="Lin M.F."/>
            <person name="Parker B.J."/>
            <person name="Washietl S."/>
            <person name="Kheradpour P."/>
            <person name="Ernst J."/>
            <person name="Jordan G."/>
            <person name="Mauceli E."/>
            <person name="Ward L.D."/>
            <person name="Lowe C.B."/>
            <person name="Holloway A.K."/>
            <person name="Clamp M."/>
            <person name="Gnerre S."/>
            <person name="Alfoldi J."/>
            <person name="Beal K."/>
            <person name="Chang J."/>
            <person name="Clawson H."/>
            <person name="Cuff J."/>
            <person name="Di Palma F."/>
            <person name="Fitzgerald S."/>
            <person name="Flicek P."/>
            <person name="Guttman M."/>
            <person name="Hubisz M.J."/>
            <person name="Jaffe D.B."/>
            <person name="Jungreis I."/>
            <person name="Kent W.J."/>
            <person name="Kostka D."/>
            <person name="Lara M."/>
            <person name="Martins A.L."/>
            <person name="Massingham T."/>
            <person name="Moltke I."/>
            <person name="Raney B.J."/>
            <person name="Rasmussen M.D."/>
            <person name="Robinson J."/>
            <person name="Stark A."/>
            <person name="Vilella A.J."/>
            <person name="Wen J."/>
            <person name="Xie X."/>
            <person name="Zody M.C."/>
            <person name="Baldwin J."/>
            <person name="Bloom T."/>
            <person name="Chin C.W."/>
            <person name="Heiman D."/>
            <person name="Nicol R."/>
            <person name="Nusbaum C."/>
            <person name="Young S."/>
            <person name="Wilkinson J."/>
            <person name="Worley K.C."/>
            <person name="Kovar C.L."/>
            <person name="Muzny D.M."/>
            <person name="Gibbs R.A."/>
            <person name="Cree A."/>
            <person name="Dihn H.H."/>
            <person name="Fowler G."/>
            <person name="Jhangiani S."/>
            <person name="Joshi V."/>
            <person name="Lee S."/>
            <person name="Lewis L.R."/>
            <person name="Nazareth L.V."/>
            <person name="Okwuonu G."/>
            <person name="Santibanez J."/>
            <person name="Warren W.C."/>
            <person name="Mardis E.R."/>
            <person name="Weinstock G.M."/>
            <person name="Wilson R.K."/>
            <person name="Delehaunty K."/>
            <person name="Dooling D."/>
            <person name="Fronik C."/>
            <person name="Fulton L."/>
            <person name="Fulton B."/>
            <person name="Graves T."/>
            <person name="Minx P."/>
            <person name="Sodergren E."/>
            <person name="Birney E."/>
            <person name="Margulies E.H."/>
            <person name="Herrero J."/>
            <person name="Green E.D."/>
            <person name="Haussler D."/>
            <person name="Siepel A."/>
            <person name="Goldman N."/>
            <person name="Pollard K.S."/>
            <person name="Pedersen J.S."/>
            <person name="Lander E.S."/>
            <person name="Kellis M."/>
        </authorList>
    </citation>
    <scope>NUCLEOTIDE SEQUENCE [LARGE SCALE GENOMIC DNA]</scope>
</reference>
<gene>
    <name evidence="10" type="primary">PROM1</name>
</gene>
<comment type="similarity">
    <text evidence="2">Belongs to the prominin family.</text>
</comment>
<dbReference type="GO" id="GO:0070062">
    <property type="term" value="C:extracellular exosome"/>
    <property type="evidence" value="ECO:0007669"/>
    <property type="project" value="Ensembl"/>
</dbReference>
<evidence type="ECO:0000313" key="11">
    <source>
        <dbReference type="Proteomes" id="UP000001074"/>
    </source>
</evidence>
<evidence type="ECO:0000256" key="6">
    <source>
        <dbReference type="ARBA" id="ARBA00023180"/>
    </source>
</evidence>
<dbReference type="GO" id="GO:0009986">
    <property type="term" value="C:cell surface"/>
    <property type="evidence" value="ECO:0007669"/>
    <property type="project" value="Ensembl"/>
</dbReference>
<evidence type="ECO:0000256" key="1">
    <source>
        <dbReference type="ARBA" id="ARBA00004475"/>
    </source>
</evidence>
<dbReference type="GO" id="GO:0005783">
    <property type="term" value="C:endoplasmic reticulum"/>
    <property type="evidence" value="ECO:0007669"/>
    <property type="project" value="Ensembl"/>
</dbReference>
<dbReference type="GO" id="GO:0031528">
    <property type="term" value="C:microvillus membrane"/>
    <property type="evidence" value="ECO:0007669"/>
    <property type="project" value="UniProtKB-SubCell"/>
</dbReference>
<dbReference type="GO" id="GO:0005793">
    <property type="term" value="C:endoplasmic reticulum-Golgi intermediate compartment"/>
    <property type="evidence" value="ECO:0007669"/>
    <property type="project" value="Ensembl"/>
</dbReference>
<keyword evidence="9" id="KW-0732">Signal</keyword>
<dbReference type="Ensembl" id="ENSMLUT00000009374.2">
    <property type="protein sequence ID" value="ENSMLUP00000008544.2"/>
    <property type="gene ID" value="ENSMLUG00000009351.2"/>
</dbReference>
<comment type="subcellular location">
    <subcellularLocation>
        <location evidence="1">Cell projection</location>
        <location evidence="1">Microvillus membrane</location>
        <topology evidence="1">Multi-pass membrane protein</topology>
    </subcellularLocation>
</comment>
<dbReference type="GO" id="GO:0045494">
    <property type="term" value="P:photoreceptor cell maintenance"/>
    <property type="evidence" value="ECO:0007669"/>
    <property type="project" value="Ensembl"/>
</dbReference>
<dbReference type="InParanoid" id="G1PDJ3"/>
<reference evidence="10" key="3">
    <citation type="submission" date="2025-09" db="UniProtKB">
        <authorList>
            <consortium name="Ensembl"/>
        </authorList>
    </citation>
    <scope>IDENTIFICATION</scope>
</reference>
<evidence type="ECO:0000256" key="5">
    <source>
        <dbReference type="ARBA" id="ARBA00023136"/>
    </source>
</evidence>
<dbReference type="GO" id="GO:0045296">
    <property type="term" value="F:cadherin binding"/>
    <property type="evidence" value="ECO:0007669"/>
    <property type="project" value="Ensembl"/>
</dbReference>
<keyword evidence="5 8" id="KW-0472">Membrane</keyword>
<feature type="transmembrane region" description="Helical" evidence="8">
    <location>
        <begin position="483"/>
        <end position="508"/>
    </location>
</feature>
<dbReference type="GO" id="GO:0016324">
    <property type="term" value="C:apical plasma membrane"/>
    <property type="evidence" value="ECO:0007669"/>
    <property type="project" value="TreeGrafter"/>
</dbReference>
<keyword evidence="11" id="KW-1185">Reference proteome</keyword>
<feature type="transmembrane region" description="Helical" evidence="8">
    <location>
        <begin position="158"/>
        <end position="179"/>
    </location>
</feature>
<keyword evidence="6" id="KW-0325">Glycoprotein</keyword>
<dbReference type="GO" id="GO:0072112">
    <property type="term" value="P:podocyte differentiation"/>
    <property type="evidence" value="ECO:0007669"/>
    <property type="project" value="Ensembl"/>
</dbReference>
<dbReference type="FunCoup" id="G1PDJ3">
    <property type="interactions" value="533"/>
</dbReference>
<feature type="transmembrane region" description="Helical" evidence="8">
    <location>
        <begin position="434"/>
        <end position="462"/>
    </location>
</feature>
<dbReference type="GO" id="GO:0042805">
    <property type="term" value="F:actinin binding"/>
    <property type="evidence" value="ECO:0007669"/>
    <property type="project" value="Ensembl"/>
</dbReference>
<dbReference type="GO" id="GO:0072139">
    <property type="term" value="P:glomerular parietal epithelial cell differentiation"/>
    <property type="evidence" value="ECO:0007669"/>
    <property type="project" value="Ensembl"/>
</dbReference>
<dbReference type="GO" id="GO:0042622">
    <property type="term" value="C:photoreceptor outer segment membrane"/>
    <property type="evidence" value="ECO:0007669"/>
    <property type="project" value="Ensembl"/>
</dbReference>
<dbReference type="HOGENOM" id="CLU_008293_0_0_1"/>
<evidence type="ECO:0000313" key="10">
    <source>
        <dbReference type="Ensembl" id="ENSMLUP00000008544.2"/>
    </source>
</evidence>
<keyword evidence="4 8" id="KW-1133">Transmembrane helix</keyword>
<keyword evidence="7" id="KW-0175">Coiled coil</keyword>
<dbReference type="GO" id="GO:0015485">
    <property type="term" value="F:cholesterol binding"/>
    <property type="evidence" value="ECO:0007669"/>
    <property type="project" value="TreeGrafter"/>
</dbReference>
<dbReference type="AlphaFoldDB" id="G1PDJ3"/>
<feature type="signal peptide" evidence="9">
    <location>
        <begin position="1"/>
        <end position="19"/>
    </location>
</feature>
<feature type="transmembrane region" description="Helical" evidence="8">
    <location>
        <begin position="110"/>
        <end position="137"/>
    </location>
</feature>
<evidence type="ECO:0000256" key="3">
    <source>
        <dbReference type="ARBA" id="ARBA00022692"/>
    </source>
</evidence>
<evidence type="ECO:0000256" key="2">
    <source>
        <dbReference type="ARBA" id="ARBA00006058"/>
    </source>
</evidence>
<feature type="transmembrane region" description="Helical" evidence="8">
    <location>
        <begin position="794"/>
        <end position="814"/>
    </location>
</feature>
<protein>
    <submittedName>
        <fullName evidence="10">Prominin 1</fullName>
    </submittedName>
</protein>
<dbReference type="EMBL" id="AAPE02043142">
    <property type="status" value="NOT_ANNOTATED_CDS"/>
    <property type="molecule type" value="Genomic_DNA"/>
</dbReference>
<dbReference type="PANTHER" id="PTHR22730:SF3">
    <property type="entry name" value="PROMININ-1"/>
    <property type="match status" value="1"/>
</dbReference>
<sequence>MTLTLGVLLLLGLCQRTISEEPSSSPNSPDDLKFQLPTPTYETKDYYYTPRSIGNLFKMVHVFLYVVQPNFFPKDIVREILQKKFELSMDYGKPESVVLTLQVVQYEIGIIFWAVLGLLFVILMPLAGLCFGLCRCFNRCGGEMHQRQMRDGPFRRKYYALTLLVLCVLMSIGIIYGFMANHYLRTHIRKARTLAESNFRDLRTLQNVTVPQINYVLDQYTTTKKKAVSDLDNIKTLLGGDIQEHVKLKTFPVLDDVEAMAEEIRDTKVLLVSVNKNLWELKKSPEEIYRGLQDVKRDLEQSLKDPVCSVPAQRARCDSIRMSLDQLDNNTYLGQLRLLDNEINNVNGVLQTNLSSLVQMSYQSINNIPERVQKQTTEIPPAVKRTLNYIGLNIKMIAQKVPIQEKLSVFLDSIDNFESNIYRELPRVEKYESYRWLSCLIICCFLTLIMIFYYLGLLCGVFGYKRNATPTTRGCVSNTGGTFLMVGVGVSFFFCWISMLFVVLTFVIGVNMEKLVCEPYQNRKLFQIMDTPYLLNENWKYYLSGKILNNMDVNLTIEQVYSDCKDNKGIYTALRLENVYNVSKHLTIEEHIEYMNNEFAKINVNLDDIILKDEGKRNLLDFSDSGVEQIDYYTYLTETGKSLTKVNLLTYASGLKEHADKLPPGVLKESLTRNIIKIKDIHNIKALPLELQLKELHRQIQELQQRGSGLKVKVTNILDALDSSQKFITNDLPSIIIEESKEYADIIVSYFQYYLNWAKVAIMEEIAACKPVATAFNSAFDVFLCNYITKPMNLFWFGIGKATILLLPAIIIAVKLAKYYRRMDSEDVYEDDENIPMKKPCS</sequence>
<name>G1PDJ3_MYOLU</name>
<dbReference type="GO" id="GO:2000768">
    <property type="term" value="P:positive regulation of nephron tubule epithelial cell differentiation"/>
    <property type="evidence" value="ECO:0007669"/>
    <property type="project" value="Ensembl"/>
</dbReference>
<dbReference type="GO" id="GO:0060219">
    <property type="term" value="P:camera-type eye photoreceptor cell differentiation"/>
    <property type="evidence" value="ECO:0007669"/>
    <property type="project" value="Ensembl"/>
</dbReference>
<keyword evidence="3 8" id="KW-0812">Transmembrane</keyword>
<evidence type="ECO:0000256" key="7">
    <source>
        <dbReference type="SAM" id="Coils"/>
    </source>
</evidence>
<dbReference type="GeneTree" id="ENSGT00530000063586"/>
<proteinExistence type="inferred from homology"/>
<dbReference type="InterPro" id="IPR008795">
    <property type="entry name" value="Prominin"/>
</dbReference>